<protein>
    <submittedName>
        <fullName evidence="2">Uncharacterized protein</fullName>
    </submittedName>
</protein>
<sequence length="312" mass="33750">MSPCAAPAVPTISIDFVSSDSAMDPVPELTHSSDDSDDDEEEESHRSRHLVPPPILSPIRGAHYARQVEDKKGLDVARFEQLLQVSRNKVSTGKKPVELRKEVTLKAHKNKQLERRALFLSKVGALPSPTAACTPVTPPESPAVFHFSLPSPGLMSPIALFEALEREGTEGAKRPTWVEEVDFRVTTAKDTGLCSQPKSSVYQGLKPPRAARSKAAAAPLPSLDQITARLTQNKGAANAPTPIVTPAPRAPIPLPAFLAPRQRPRAGSVPAPPENRAIKGRDMVEKLRRRTSPPALPSPRQQHPVLRLPGGF</sequence>
<evidence type="ECO:0000256" key="1">
    <source>
        <dbReference type="SAM" id="MobiDB-lite"/>
    </source>
</evidence>
<keyword evidence="3" id="KW-1185">Reference proteome</keyword>
<dbReference type="OrthoDB" id="3250108at2759"/>
<feature type="region of interest" description="Disordered" evidence="1">
    <location>
        <begin position="16"/>
        <end position="58"/>
    </location>
</feature>
<dbReference type="STRING" id="930990.A0A067MZZ1"/>
<gene>
    <name evidence="2" type="ORF">BOTBODRAFT_170257</name>
</gene>
<evidence type="ECO:0000313" key="2">
    <source>
        <dbReference type="EMBL" id="KDQ20260.1"/>
    </source>
</evidence>
<dbReference type="Proteomes" id="UP000027195">
    <property type="component" value="Unassembled WGS sequence"/>
</dbReference>
<dbReference type="HOGENOM" id="CLU_912064_0_0_1"/>
<proteinExistence type="predicted"/>
<dbReference type="EMBL" id="KL198018">
    <property type="protein sequence ID" value="KDQ20260.1"/>
    <property type="molecule type" value="Genomic_DNA"/>
</dbReference>
<feature type="compositionally biased region" description="Basic and acidic residues" evidence="1">
    <location>
        <begin position="276"/>
        <end position="286"/>
    </location>
</feature>
<reference evidence="3" key="1">
    <citation type="journal article" date="2014" name="Proc. Natl. Acad. Sci. U.S.A.">
        <title>Extensive sampling of basidiomycete genomes demonstrates inadequacy of the white-rot/brown-rot paradigm for wood decay fungi.</title>
        <authorList>
            <person name="Riley R."/>
            <person name="Salamov A.A."/>
            <person name="Brown D.W."/>
            <person name="Nagy L.G."/>
            <person name="Floudas D."/>
            <person name="Held B.W."/>
            <person name="Levasseur A."/>
            <person name="Lombard V."/>
            <person name="Morin E."/>
            <person name="Otillar R."/>
            <person name="Lindquist E.A."/>
            <person name="Sun H."/>
            <person name="LaButti K.M."/>
            <person name="Schmutz J."/>
            <person name="Jabbour D."/>
            <person name="Luo H."/>
            <person name="Baker S.E."/>
            <person name="Pisabarro A.G."/>
            <person name="Walton J.D."/>
            <person name="Blanchette R.A."/>
            <person name="Henrissat B."/>
            <person name="Martin F."/>
            <person name="Cullen D."/>
            <person name="Hibbett D.S."/>
            <person name="Grigoriev I.V."/>
        </authorList>
    </citation>
    <scope>NUCLEOTIDE SEQUENCE [LARGE SCALE GENOMIC DNA]</scope>
    <source>
        <strain evidence="3">FD-172 SS1</strain>
    </source>
</reference>
<dbReference type="InParanoid" id="A0A067MZZ1"/>
<name>A0A067MZZ1_BOTB1</name>
<dbReference type="AlphaFoldDB" id="A0A067MZZ1"/>
<organism evidence="2 3">
    <name type="scientific">Botryobasidium botryosum (strain FD-172 SS1)</name>
    <dbReference type="NCBI Taxonomy" id="930990"/>
    <lineage>
        <taxon>Eukaryota</taxon>
        <taxon>Fungi</taxon>
        <taxon>Dikarya</taxon>
        <taxon>Basidiomycota</taxon>
        <taxon>Agaricomycotina</taxon>
        <taxon>Agaricomycetes</taxon>
        <taxon>Cantharellales</taxon>
        <taxon>Botryobasidiaceae</taxon>
        <taxon>Botryobasidium</taxon>
    </lineage>
</organism>
<accession>A0A067MZZ1</accession>
<feature type="region of interest" description="Disordered" evidence="1">
    <location>
        <begin position="259"/>
        <end position="312"/>
    </location>
</feature>
<evidence type="ECO:0000313" key="3">
    <source>
        <dbReference type="Proteomes" id="UP000027195"/>
    </source>
</evidence>